<keyword evidence="5" id="KW-0378">Hydrolase</keyword>
<dbReference type="InterPro" id="IPR035937">
    <property type="entry name" value="FPG_N"/>
</dbReference>
<evidence type="ECO:0000256" key="9">
    <source>
        <dbReference type="ARBA" id="ARBA00023239"/>
    </source>
</evidence>
<keyword evidence="2" id="KW-0479">Metal-binding</keyword>
<gene>
    <name evidence="14" type="ordered locus">Sterm_1094</name>
</gene>
<dbReference type="GO" id="GO:0006284">
    <property type="term" value="P:base-excision repair"/>
    <property type="evidence" value="ECO:0007669"/>
    <property type="project" value="InterPro"/>
</dbReference>
<evidence type="ECO:0000259" key="13">
    <source>
        <dbReference type="PROSITE" id="PS51066"/>
    </source>
</evidence>
<evidence type="ECO:0000256" key="10">
    <source>
        <dbReference type="ARBA" id="ARBA00023268"/>
    </source>
</evidence>
<dbReference type="Gene3D" id="3.20.190.10">
    <property type="entry name" value="MutM-like, N-terminal"/>
    <property type="match status" value="1"/>
</dbReference>
<evidence type="ECO:0000256" key="11">
    <source>
        <dbReference type="ARBA" id="ARBA00023295"/>
    </source>
</evidence>
<dbReference type="AlphaFoldDB" id="D1AFS7"/>
<keyword evidence="3" id="KW-0227">DNA damage</keyword>
<dbReference type="GO" id="GO:0003684">
    <property type="term" value="F:damaged DNA binding"/>
    <property type="evidence" value="ECO:0007669"/>
    <property type="project" value="InterPro"/>
</dbReference>
<dbReference type="EMBL" id="CP001739">
    <property type="protein sequence ID" value="ACZ07962.1"/>
    <property type="molecule type" value="Genomic_DNA"/>
</dbReference>
<evidence type="ECO:0000313" key="15">
    <source>
        <dbReference type="Proteomes" id="UP000000845"/>
    </source>
</evidence>
<accession>D1AFS7</accession>
<evidence type="ECO:0000256" key="8">
    <source>
        <dbReference type="ARBA" id="ARBA00023204"/>
    </source>
</evidence>
<evidence type="ECO:0000256" key="2">
    <source>
        <dbReference type="ARBA" id="ARBA00022723"/>
    </source>
</evidence>
<evidence type="ECO:0000313" key="14">
    <source>
        <dbReference type="EMBL" id="ACZ07962.1"/>
    </source>
</evidence>
<dbReference type="InterPro" id="IPR000214">
    <property type="entry name" value="Znf_DNA_glyclase/AP_lyase"/>
</dbReference>
<dbReference type="STRING" id="526218.Sterm_1094"/>
<dbReference type="Gene3D" id="1.10.8.50">
    <property type="match status" value="1"/>
</dbReference>
<dbReference type="GO" id="GO:0016829">
    <property type="term" value="F:lyase activity"/>
    <property type="evidence" value="ECO:0007669"/>
    <property type="project" value="UniProtKB-KW"/>
</dbReference>
<dbReference type="InterPro" id="IPR015886">
    <property type="entry name" value="H2TH_FPG"/>
</dbReference>
<keyword evidence="11" id="KW-0326">Glycosidase</keyword>
<proteinExistence type="inferred from homology"/>
<dbReference type="SUPFAM" id="SSF46946">
    <property type="entry name" value="S13-like H2TH domain"/>
    <property type="match status" value="1"/>
</dbReference>
<organism evidence="14 15">
    <name type="scientific">Sebaldella termitidis (strain ATCC 33386 / NCTC 11300)</name>
    <dbReference type="NCBI Taxonomy" id="526218"/>
    <lineage>
        <taxon>Bacteria</taxon>
        <taxon>Fusobacteriati</taxon>
        <taxon>Fusobacteriota</taxon>
        <taxon>Fusobacteriia</taxon>
        <taxon>Fusobacteriales</taxon>
        <taxon>Leptotrichiaceae</taxon>
        <taxon>Sebaldella</taxon>
    </lineage>
</organism>
<dbReference type="SMART" id="SM01232">
    <property type="entry name" value="H2TH"/>
    <property type="match status" value="1"/>
</dbReference>
<keyword evidence="7" id="KW-0238">DNA-binding</keyword>
<reference evidence="14 15" key="2">
    <citation type="journal article" date="2010" name="Stand. Genomic Sci.">
        <title>Complete genome sequence of Sebaldella termitidis type strain (NCTC 11300).</title>
        <authorList>
            <person name="Harmon-Smith M."/>
            <person name="Celia L."/>
            <person name="Chertkov O."/>
            <person name="Lapidus A."/>
            <person name="Copeland A."/>
            <person name="Glavina Del Rio T."/>
            <person name="Nolan M."/>
            <person name="Lucas S."/>
            <person name="Tice H."/>
            <person name="Cheng J.F."/>
            <person name="Han C."/>
            <person name="Detter J.C."/>
            <person name="Bruce D."/>
            <person name="Goodwin L."/>
            <person name="Pitluck S."/>
            <person name="Pati A."/>
            <person name="Liolios K."/>
            <person name="Ivanova N."/>
            <person name="Mavromatis K."/>
            <person name="Mikhailova N."/>
            <person name="Chen A."/>
            <person name="Palaniappan K."/>
            <person name="Land M."/>
            <person name="Hauser L."/>
            <person name="Chang Y.J."/>
            <person name="Jeffries C.D."/>
            <person name="Brettin T."/>
            <person name="Goker M."/>
            <person name="Beck B."/>
            <person name="Bristow J."/>
            <person name="Eisen J.A."/>
            <person name="Markowitz V."/>
            <person name="Hugenholtz P."/>
            <person name="Kyrpides N.C."/>
            <person name="Klenk H.P."/>
            <person name="Chen F."/>
        </authorList>
    </citation>
    <scope>NUCLEOTIDE SEQUENCE [LARGE SCALE GENOMIC DNA]</scope>
    <source>
        <strain evidence="15">ATCC 33386 / NCTC 11300</strain>
    </source>
</reference>
<dbReference type="RefSeq" id="WP_012860558.1">
    <property type="nucleotide sequence ID" value="NC_013517.1"/>
</dbReference>
<evidence type="ECO:0000256" key="6">
    <source>
        <dbReference type="ARBA" id="ARBA00022833"/>
    </source>
</evidence>
<keyword evidence="9" id="KW-0456">Lyase</keyword>
<protein>
    <submittedName>
        <fullName evidence="14">Formamidopyrimidine-DNA glycosylase-like protein</fullName>
    </submittedName>
</protein>
<dbReference type="InterPro" id="IPR010979">
    <property type="entry name" value="Ribosomal_uS13-like_H2TH"/>
</dbReference>
<comment type="similarity">
    <text evidence="1">Belongs to the FPG family.</text>
</comment>
<keyword evidence="4 12" id="KW-0863">Zinc-finger</keyword>
<dbReference type="GO" id="GO:0034039">
    <property type="term" value="F:8-oxo-7,8-dihydroguanine DNA N-glycosylase activity"/>
    <property type="evidence" value="ECO:0007669"/>
    <property type="project" value="TreeGrafter"/>
</dbReference>
<dbReference type="PANTHER" id="PTHR22993">
    <property type="entry name" value="FORMAMIDOPYRIMIDINE-DNA GLYCOSYLASE"/>
    <property type="match status" value="1"/>
</dbReference>
<evidence type="ECO:0000256" key="3">
    <source>
        <dbReference type="ARBA" id="ARBA00022763"/>
    </source>
</evidence>
<dbReference type="PANTHER" id="PTHR22993:SF9">
    <property type="entry name" value="FORMAMIDOPYRIMIDINE-DNA GLYCOSYLASE"/>
    <property type="match status" value="1"/>
</dbReference>
<evidence type="ECO:0000256" key="12">
    <source>
        <dbReference type="PROSITE-ProRule" id="PRU00391"/>
    </source>
</evidence>
<dbReference type="GO" id="GO:0008270">
    <property type="term" value="F:zinc ion binding"/>
    <property type="evidence" value="ECO:0007669"/>
    <property type="project" value="UniProtKB-KW"/>
</dbReference>
<dbReference type="CDD" id="cd08975">
    <property type="entry name" value="BaFpgNei_N_3"/>
    <property type="match status" value="1"/>
</dbReference>
<dbReference type="SUPFAM" id="SSF57716">
    <property type="entry name" value="Glucocorticoid receptor-like (DNA-binding domain)"/>
    <property type="match status" value="1"/>
</dbReference>
<reference evidence="15" key="1">
    <citation type="submission" date="2009-09" db="EMBL/GenBank/DDBJ databases">
        <title>The complete chromosome of Sebaldella termitidis ATCC 33386.</title>
        <authorList>
            <consortium name="US DOE Joint Genome Institute (JGI-PGF)"/>
            <person name="Lucas S."/>
            <person name="Copeland A."/>
            <person name="Lapidus A."/>
            <person name="Glavina del Rio T."/>
            <person name="Dalin E."/>
            <person name="Tice H."/>
            <person name="Bruce D."/>
            <person name="Goodwin L."/>
            <person name="Pitluck S."/>
            <person name="Kyrpides N."/>
            <person name="Mavromatis K."/>
            <person name="Ivanova N."/>
            <person name="Mikhailova N."/>
            <person name="Sims D."/>
            <person name="Meincke L."/>
            <person name="Brettin T."/>
            <person name="Detter J.C."/>
            <person name="Han C."/>
            <person name="Larimer F."/>
            <person name="Land M."/>
            <person name="Hauser L."/>
            <person name="Markowitz V."/>
            <person name="Cheng J.F."/>
            <person name="Hugenholtz P."/>
            <person name="Woyke T."/>
            <person name="Wu D."/>
            <person name="Eisen J.A."/>
        </authorList>
    </citation>
    <scope>NUCLEOTIDE SEQUENCE [LARGE SCALE GENOMIC DNA]</scope>
    <source>
        <strain evidence="15">ATCC 33386 / NCTC 11300</strain>
    </source>
</reference>
<keyword evidence="6" id="KW-0862">Zinc</keyword>
<evidence type="ECO:0000256" key="5">
    <source>
        <dbReference type="ARBA" id="ARBA00022801"/>
    </source>
</evidence>
<dbReference type="KEGG" id="str:Sterm_1094"/>
<dbReference type="Proteomes" id="UP000000845">
    <property type="component" value="Chromosome"/>
</dbReference>
<keyword evidence="15" id="KW-1185">Reference proteome</keyword>
<name>D1AFS7_SEBTE</name>
<evidence type="ECO:0000256" key="4">
    <source>
        <dbReference type="ARBA" id="ARBA00022771"/>
    </source>
</evidence>
<dbReference type="HOGENOM" id="CLU_068228_0_0_0"/>
<dbReference type="PROSITE" id="PS51066">
    <property type="entry name" value="ZF_FPG_2"/>
    <property type="match status" value="1"/>
</dbReference>
<evidence type="ECO:0000256" key="1">
    <source>
        <dbReference type="ARBA" id="ARBA00009409"/>
    </source>
</evidence>
<keyword evidence="8" id="KW-0234">DNA repair</keyword>
<dbReference type="GO" id="GO:0003906">
    <property type="term" value="F:DNA-(apurinic or apyrimidinic site) endonuclease activity"/>
    <property type="evidence" value="ECO:0007669"/>
    <property type="project" value="InterPro"/>
</dbReference>
<keyword evidence="10" id="KW-0511">Multifunctional enzyme</keyword>
<feature type="domain" description="FPG-type" evidence="13">
    <location>
        <begin position="243"/>
        <end position="274"/>
    </location>
</feature>
<dbReference type="Pfam" id="PF06831">
    <property type="entry name" value="H2TH"/>
    <property type="match status" value="1"/>
</dbReference>
<sequence length="277" mass="31018">MLEIPESFNLAKQLNQTVKNKVIKNVKAAQSPHKFAFYFNDDPDNYNALLSGKKIEKIEPIGGQVEITAENIRILFGDGVNARYLPAGEKIPEKHQLLMEFDDNSCIVCTVQMYGVLHAFTHGENDNFYYHVAKTKPSPLSKDFDISYFEKIISDTKPTLSVKALLATEQRIPGFGNGILQDILFISGINPKTKIKFLDSSDIDRLFQNIKEILLKMAENGGRDTEKDLFGNYGNYKTVLSAKTYKEPCPVCGTAITKQAYLGGNIYFCPVCQPLKG</sequence>
<evidence type="ECO:0000256" key="7">
    <source>
        <dbReference type="ARBA" id="ARBA00023125"/>
    </source>
</evidence>
<dbReference type="SUPFAM" id="SSF81624">
    <property type="entry name" value="N-terminal domain of MutM-like DNA repair proteins"/>
    <property type="match status" value="1"/>
</dbReference>
<dbReference type="eggNOG" id="COG0266">
    <property type="taxonomic scope" value="Bacteria"/>
</dbReference>